<name>A0A644Y501_9ZZZZ</name>
<dbReference type="InterPro" id="IPR017145">
    <property type="entry name" value="Aminobenzoyl-glu_utiliz_pB"/>
</dbReference>
<dbReference type="NCBIfam" id="TIGR01891">
    <property type="entry name" value="amidohydrolases"/>
    <property type="match status" value="1"/>
</dbReference>
<dbReference type="EC" id="3.5.1.-" evidence="2"/>
<dbReference type="Gene3D" id="3.30.70.360">
    <property type="match status" value="1"/>
</dbReference>
<organism evidence="2">
    <name type="scientific">bioreactor metagenome</name>
    <dbReference type="NCBI Taxonomy" id="1076179"/>
    <lineage>
        <taxon>unclassified sequences</taxon>
        <taxon>metagenomes</taxon>
        <taxon>ecological metagenomes</taxon>
    </lineage>
</organism>
<dbReference type="Pfam" id="PF01546">
    <property type="entry name" value="Peptidase_M20"/>
    <property type="match status" value="1"/>
</dbReference>
<dbReference type="InterPro" id="IPR002933">
    <property type="entry name" value="Peptidase_M20"/>
</dbReference>
<sequence length="466" mass="50593">MEAKQFIFDWIEANSKPFNDAADVIWQAAELGMEEKKSTAALITLLEANGFTVEKGVAGMPTAFVATFGKGKPVIGFSAEYDALPGLSQEIGTVKKAVKNGAPGHGCGHNLLGTAEVYAAVALKEALENKKIDATVKVFGTPAEELCIGKPFMAKAGLFKGLDVLLDWHPWNYNRADYDACNAYFNVKYHFKGKTSHGNSPWYGRSTLDAAMLMAHAVELLREHIRPSTAGLDAANTINYTFSDVGPEFPSVVPDRTTAWYVGRFDQTELMVEVMERIDKCAKAAAMATDTTVEIELITATHDKIPNKALAEVMHKNLEAVGTPKFTAEEQEFAAKMQREVGVPVTGLDETIMPFGGGSTVLCDTSEYSWFVPYVTLWVTLAPAGLGWHNWVVASCAGSPLGKKAMKTAAKVLAATAFDTVTNPTLVKAARAELDERLSTRNYIPVLPGELTPPLDINKAVMDKYR</sequence>
<dbReference type="InterPro" id="IPR017439">
    <property type="entry name" value="Amidohydrolase"/>
</dbReference>
<dbReference type="GO" id="GO:0046657">
    <property type="term" value="P:folic acid catabolic process"/>
    <property type="evidence" value="ECO:0007669"/>
    <property type="project" value="TreeGrafter"/>
</dbReference>
<accession>A0A644Y501</accession>
<dbReference type="EMBL" id="VSSQ01003633">
    <property type="protein sequence ID" value="MPM21643.1"/>
    <property type="molecule type" value="Genomic_DNA"/>
</dbReference>
<dbReference type="Pfam" id="PF07687">
    <property type="entry name" value="M20_dimer"/>
    <property type="match status" value="1"/>
</dbReference>
<dbReference type="InterPro" id="IPR036264">
    <property type="entry name" value="Bact_exopeptidase_dim_dom"/>
</dbReference>
<dbReference type="InterPro" id="IPR011650">
    <property type="entry name" value="Peptidase_M20_dimer"/>
</dbReference>
<dbReference type="Gene3D" id="3.40.630.10">
    <property type="entry name" value="Zn peptidases"/>
    <property type="match status" value="1"/>
</dbReference>
<feature type="domain" description="Peptidase M20 dimerisation" evidence="1">
    <location>
        <begin position="187"/>
        <end position="286"/>
    </location>
</feature>
<dbReference type="PANTHER" id="PTHR30575">
    <property type="entry name" value="PEPTIDASE M20"/>
    <property type="match status" value="1"/>
</dbReference>
<dbReference type="GO" id="GO:0016805">
    <property type="term" value="F:dipeptidase activity"/>
    <property type="evidence" value="ECO:0007669"/>
    <property type="project" value="TreeGrafter"/>
</dbReference>
<evidence type="ECO:0000313" key="2">
    <source>
        <dbReference type="EMBL" id="MPM21643.1"/>
    </source>
</evidence>
<dbReference type="GO" id="GO:0005737">
    <property type="term" value="C:cytoplasm"/>
    <property type="evidence" value="ECO:0007669"/>
    <property type="project" value="TreeGrafter"/>
</dbReference>
<protein>
    <submittedName>
        <fullName evidence="2">p-aminobenzoyl-glutamate hydrolase subunit B</fullName>
        <ecNumber evidence="2">3.5.1.-</ecNumber>
    </submittedName>
</protein>
<proteinExistence type="predicted"/>
<dbReference type="GO" id="GO:0071713">
    <property type="term" value="F:para-aminobenzoyl-glutamate hydrolase activity"/>
    <property type="evidence" value="ECO:0007669"/>
    <property type="project" value="TreeGrafter"/>
</dbReference>
<evidence type="ECO:0000259" key="1">
    <source>
        <dbReference type="Pfam" id="PF07687"/>
    </source>
</evidence>
<comment type="caution">
    <text evidence="2">The sequence shown here is derived from an EMBL/GenBank/DDBJ whole genome shotgun (WGS) entry which is preliminary data.</text>
</comment>
<dbReference type="SUPFAM" id="SSF55031">
    <property type="entry name" value="Bacterial exopeptidase dimerisation domain"/>
    <property type="match status" value="1"/>
</dbReference>
<dbReference type="PANTHER" id="PTHR30575:SF0">
    <property type="entry name" value="XAA-ARG DIPEPTIDASE"/>
    <property type="match status" value="1"/>
</dbReference>
<reference evidence="2" key="1">
    <citation type="submission" date="2019-08" db="EMBL/GenBank/DDBJ databases">
        <authorList>
            <person name="Kucharzyk K."/>
            <person name="Murdoch R.W."/>
            <person name="Higgins S."/>
            <person name="Loffler F."/>
        </authorList>
    </citation>
    <scope>NUCLEOTIDE SEQUENCE</scope>
</reference>
<dbReference type="AlphaFoldDB" id="A0A644Y501"/>
<gene>
    <name evidence="2" type="primary">abgB_9</name>
    <name evidence="2" type="ORF">SDC9_68088</name>
</gene>
<dbReference type="PIRSF" id="PIRSF037227">
    <property type="entry name" value="Aminobenzoyl-glu_utiliz_pB"/>
    <property type="match status" value="1"/>
</dbReference>
<dbReference type="SUPFAM" id="SSF53187">
    <property type="entry name" value="Zn-dependent exopeptidases"/>
    <property type="match status" value="1"/>
</dbReference>
<keyword evidence="2" id="KW-0378">Hydrolase</keyword>
<dbReference type="InterPro" id="IPR052030">
    <property type="entry name" value="Peptidase_M20/M20A_hydrolases"/>
</dbReference>